<proteinExistence type="inferred from homology"/>
<dbReference type="AlphaFoldDB" id="A0A560WE14"/>
<feature type="transmembrane region" description="Helical" evidence="6">
    <location>
        <begin position="77"/>
        <end position="96"/>
    </location>
</feature>
<dbReference type="InterPro" id="IPR051204">
    <property type="entry name" value="ABC_transp_perm/SBD"/>
</dbReference>
<gene>
    <name evidence="8" type="ORF">FB557_1404</name>
</gene>
<organism evidence="8 9">
    <name type="scientific">Marihabitans asiaticum</name>
    <dbReference type="NCBI Taxonomy" id="415218"/>
    <lineage>
        <taxon>Bacteria</taxon>
        <taxon>Bacillati</taxon>
        <taxon>Actinomycetota</taxon>
        <taxon>Actinomycetes</taxon>
        <taxon>Micrococcales</taxon>
        <taxon>Intrasporangiaceae</taxon>
        <taxon>Marihabitans</taxon>
    </lineage>
</organism>
<comment type="subcellular location">
    <subcellularLocation>
        <location evidence="6">Cell membrane</location>
        <topology evidence="6">Multi-pass membrane protein</topology>
    </subcellularLocation>
    <subcellularLocation>
        <location evidence="1">Membrane</location>
        <topology evidence="1">Multi-pass membrane protein</topology>
    </subcellularLocation>
</comment>
<feature type="transmembrane region" description="Helical" evidence="6">
    <location>
        <begin position="20"/>
        <end position="41"/>
    </location>
</feature>
<evidence type="ECO:0000313" key="9">
    <source>
        <dbReference type="Proteomes" id="UP000315628"/>
    </source>
</evidence>
<dbReference type="PROSITE" id="PS50928">
    <property type="entry name" value="ABC_TM1"/>
    <property type="match status" value="1"/>
</dbReference>
<dbReference type="GO" id="GO:0055085">
    <property type="term" value="P:transmembrane transport"/>
    <property type="evidence" value="ECO:0007669"/>
    <property type="project" value="InterPro"/>
</dbReference>
<dbReference type="EMBL" id="VIUW01000002">
    <property type="protein sequence ID" value="TWD15868.1"/>
    <property type="molecule type" value="Genomic_DNA"/>
</dbReference>
<keyword evidence="2 6" id="KW-0813">Transport</keyword>
<dbReference type="PANTHER" id="PTHR30177">
    <property type="entry name" value="GLYCINE BETAINE/L-PROLINE TRANSPORT SYSTEM PERMEASE PROTEIN PROW"/>
    <property type="match status" value="1"/>
</dbReference>
<dbReference type="Pfam" id="PF00528">
    <property type="entry name" value="BPD_transp_1"/>
    <property type="match status" value="1"/>
</dbReference>
<dbReference type="InterPro" id="IPR000515">
    <property type="entry name" value="MetI-like"/>
</dbReference>
<keyword evidence="4 6" id="KW-1133">Transmembrane helix</keyword>
<evidence type="ECO:0000256" key="1">
    <source>
        <dbReference type="ARBA" id="ARBA00004141"/>
    </source>
</evidence>
<evidence type="ECO:0000256" key="2">
    <source>
        <dbReference type="ARBA" id="ARBA00022448"/>
    </source>
</evidence>
<comment type="caution">
    <text evidence="8">The sequence shown here is derived from an EMBL/GenBank/DDBJ whole genome shotgun (WGS) entry which is preliminary data.</text>
</comment>
<feature type="transmembrane region" description="Helical" evidence="6">
    <location>
        <begin position="48"/>
        <end position="71"/>
    </location>
</feature>
<evidence type="ECO:0000256" key="4">
    <source>
        <dbReference type="ARBA" id="ARBA00022989"/>
    </source>
</evidence>
<keyword evidence="5 6" id="KW-0472">Membrane</keyword>
<feature type="transmembrane region" description="Helical" evidence="6">
    <location>
        <begin position="179"/>
        <end position="197"/>
    </location>
</feature>
<keyword evidence="9" id="KW-1185">Reference proteome</keyword>
<dbReference type="CDD" id="cd06261">
    <property type="entry name" value="TM_PBP2"/>
    <property type="match status" value="1"/>
</dbReference>
<protein>
    <submittedName>
        <fullName evidence="8">Osmoprotectant transport system permease protein</fullName>
    </submittedName>
</protein>
<name>A0A560WE14_9MICO</name>
<dbReference type="OrthoDB" id="3233284at2"/>
<dbReference type="RefSeq" id="WP_144856871.1">
    <property type="nucleotide sequence ID" value="NZ_BAAAYT010000001.1"/>
</dbReference>
<feature type="domain" description="ABC transmembrane type-1" evidence="7">
    <location>
        <begin position="15"/>
        <end position="197"/>
    </location>
</feature>
<dbReference type="GO" id="GO:0005886">
    <property type="term" value="C:plasma membrane"/>
    <property type="evidence" value="ECO:0007669"/>
    <property type="project" value="UniProtKB-SubCell"/>
</dbReference>
<keyword evidence="3 6" id="KW-0812">Transmembrane</keyword>
<dbReference type="SUPFAM" id="SSF161098">
    <property type="entry name" value="MetI-like"/>
    <property type="match status" value="1"/>
</dbReference>
<sequence>MDWILAHLDDIGRLTARHVVLAGVPLVLGLVISLGLGWVAHRVRGLRGIALTGSGLLYTIPSLALFVLMPLVLGTSILSPINVIVAMTLYTVALLVRTVVDGLDSVPPAARQAATAIGYGPARRFVGVELPLAVPVIAAGLRVASVSNVSIVSVASLVGVSQLGDLLVDGFNRAIGGELLAGTLGCIVLALVFDALIRLGERLLTPWLHTGREASA</sequence>
<evidence type="ECO:0000259" key="7">
    <source>
        <dbReference type="PROSITE" id="PS50928"/>
    </source>
</evidence>
<accession>A0A560WE14</accession>
<dbReference type="PANTHER" id="PTHR30177:SF4">
    <property type="entry name" value="OSMOPROTECTANT IMPORT PERMEASE PROTEIN OSMW"/>
    <property type="match status" value="1"/>
</dbReference>
<evidence type="ECO:0000313" key="8">
    <source>
        <dbReference type="EMBL" id="TWD15868.1"/>
    </source>
</evidence>
<dbReference type="GO" id="GO:0031460">
    <property type="term" value="P:glycine betaine transport"/>
    <property type="evidence" value="ECO:0007669"/>
    <property type="project" value="TreeGrafter"/>
</dbReference>
<dbReference type="Proteomes" id="UP000315628">
    <property type="component" value="Unassembled WGS sequence"/>
</dbReference>
<dbReference type="Gene3D" id="1.10.3720.10">
    <property type="entry name" value="MetI-like"/>
    <property type="match status" value="1"/>
</dbReference>
<evidence type="ECO:0000256" key="5">
    <source>
        <dbReference type="ARBA" id="ARBA00023136"/>
    </source>
</evidence>
<evidence type="ECO:0000256" key="3">
    <source>
        <dbReference type="ARBA" id="ARBA00022692"/>
    </source>
</evidence>
<dbReference type="InterPro" id="IPR035906">
    <property type="entry name" value="MetI-like_sf"/>
</dbReference>
<evidence type="ECO:0000256" key="6">
    <source>
        <dbReference type="RuleBase" id="RU363032"/>
    </source>
</evidence>
<reference evidence="8 9" key="1">
    <citation type="submission" date="2019-06" db="EMBL/GenBank/DDBJ databases">
        <title>Sequencing the genomes of 1000 actinobacteria strains.</title>
        <authorList>
            <person name="Klenk H.-P."/>
        </authorList>
    </citation>
    <scope>NUCLEOTIDE SEQUENCE [LARGE SCALE GENOMIC DNA]</scope>
    <source>
        <strain evidence="8 9">DSM 18935</strain>
    </source>
</reference>
<comment type="similarity">
    <text evidence="6">Belongs to the binding-protein-dependent transport system permease family.</text>
</comment>